<protein>
    <submittedName>
        <fullName evidence="1">Uncharacterized protein</fullName>
    </submittedName>
</protein>
<keyword evidence="2" id="KW-1185">Reference proteome</keyword>
<dbReference type="EMBL" id="QTSX02004425">
    <property type="protein sequence ID" value="KAJ9064730.1"/>
    <property type="molecule type" value="Genomic_DNA"/>
</dbReference>
<dbReference type="Proteomes" id="UP001165960">
    <property type="component" value="Unassembled WGS sequence"/>
</dbReference>
<sequence>MELIRFIALIAGVFGQRAKRACSEIYTRPEIRDLSPKQLATFINATRVLHAEHTSFITKQAGLHLDYSNEAHGAAIFLPWHREFIRRYERALQGVDPSIILPYWDWSRDSQSPERSPILSKRYFGGNGQGEEGCVANGPFADWKLNIPSPHCLKRDYDSGDQISPFYSPEALETILEKSQTYHQFRERIEAAPHARVHASLGGNKGDIMTMYSPNDPIFYLHHAFIDLLWDEWQQRHPQLARTYDGSSGASVSIKDNLPPFDIPVRSVLDTTSQCYKYPRYGADLPNTGTLTKLKRRQVNEGEDSDMKNIVKAALEFSEPVVDFAEVGSGTSLLEGLNLDFSMLQPIAALDRTSRNKIRATRPIPEEYLNRNNIDVPTTRLIELELNTLAAAYNALTDFIPQAQLIDA</sequence>
<name>A0ACC2SR01_9FUNG</name>
<organism evidence="1 2">
    <name type="scientific">Entomophthora muscae</name>
    <dbReference type="NCBI Taxonomy" id="34485"/>
    <lineage>
        <taxon>Eukaryota</taxon>
        <taxon>Fungi</taxon>
        <taxon>Fungi incertae sedis</taxon>
        <taxon>Zoopagomycota</taxon>
        <taxon>Entomophthoromycotina</taxon>
        <taxon>Entomophthoromycetes</taxon>
        <taxon>Entomophthorales</taxon>
        <taxon>Entomophthoraceae</taxon>
        <taxon>Entomophthora</taxon>
    </lineage>
</organism>
<accession>A0ACC2SR01</accession>
<evidence type="ECO:0000313" key="2">
    <source>
        <dbReference type="Proteomes" id="UP001165960"/>
    </source>
</evidence>
<evidence type="ECO:0000313" key="1">
    <source>
        <dbReference type="EMBL" id="KAJ9064730.1"/>
    </source>
</evidence>
<reference evidence="1" key="1">
    <citation type="submission" date="2022-04" db="EMBL/GenBank/DDBJ databases">
        <title>Genome of the entomopathogenic fungus Entomophthora muscae.</title>
        <authorList>
            <person name="Elya C."/>
            <person name="Lovett B.R."/>
            <person name="Lee E."/>
            <person name="Macias A.M."/>
            <person name="Hajek A.E."/>
            <person name="De Bivort B.L."/>
            <person name="Kasson M.T."/>
            <person name="De Fine Licht H.H."/>
            <person name="Stajich J.E."/>
        </authorList>
    </citation>
    <scope>NUCLEOTIDE SEQUENCE</scope>
    <source>
        <strain evidence="1">Berkeley</strain>
    </source>
</reference>
<proteinExistence type="predicted"/>
<comment type="caution">
    <text evidence="1">The sequence shown here is derived from an EMBL/GenBank/DDBJ whole genome shotgun (WGS) entry which is preliminary data.</text>
</comment>
<gene>
    <name evidence="1" type="ORF">DSO57_1027268</name>
</gene>